<proteinExistence type="predicted"/>
<evidence type="ECO:0000313" key="1">
    <source>
        <dbReference type="EMBL" id="KAK7335345.1"/>
    </source>
</evidence>
<protein>
    <submittedName>
        <fullName evidence="1">Uncharacterized protein</fullName>
    </submittedName>
</protein>
<keyword evidence="2" id="KW-1185">Reference proteome</keyword>
<evidence type="ECO:0000313" key="2">
    <source>
        <dbReference type="Proteomes" id="UP001374584"/>
    </source>
</evidence>
<accession>A0AAN9QF32</accession>
<organism evidence="1 2">
    <name type="scientific">Phaseolus coccineus</name>
    <name type="common">Scarlet runner bean</name>
    <name type="synonym">Phaseolus multiflorus</name>
    <dbReference type="NCBI Taxonomy" id="3886"/>
    <lineage>
        <taxon>Eukaryota</taxon>
        <taxon>Viridiplantae</taxon>
        <taxon>Streptophyta</taxon>
        <taxon>Embryophyta</taxon>
        <taxon>Tracheophyta</taxon>
        <taxon>Spermatophyta</taxon>
        <taxon>Magnoliopsida</taxon>
        <taxon>eudicotyledons</taxon>
        <taxon>Gunneridae</taxon>
        <taxon>Pentapetalae</taxon>
        <taxon>rosids</taxon>
        <taxon>fabids</taxon>
        <taxon>Fabales</taxon>
        <taxon>Fabaceae</taxon>
        <taxon>Papilionoideae</taxon>
        <taxon>50 kb inversion clade</taxon>
        <taxon>NPAAA clade</taxon>
        <taxon>indigoferoid/millettioid clade</taxon>
        <taxon>Phaseoleae</taxon>
        <taxon>Phaseolus</taxon>
    </lineage>
</organism>
<dbReference type="AlphaFoldDB" id="A0AAN9QF32"/>
<name>A0AAN9QF32_PHACN</name>
<gene>
    <name evidence="1" type="ORF">VNO80_27124</name>
</gene>
<dbReference type="EMBL" id="JAYMYR010000010">
    <property type="protein sequence ID" value="KAK7335345.1"/>
    <property type="molecule type" value="Genomic_DNA"/>
</dbReference>
<dbReference type="Proteomes" id="UP001374584">
    <property type="component" value="Unassembled WGS sequence"/>
</dbReference>
<comment type="caution">
    <text evidence="1">The sequence shown here is derived from an EMBL/GenBank/DDBJ whole genome shotgun (WGS) entry which is preliminary data.</text>
</comment>
<reference evidence="1 2" key="1">
    <citation type="submission" date="2024-01" db="EMBL/GenBank/DDBJ databases">
        <title>The genomes of 5 underutilized Papilionoideae crops provide insights into root nodulation and disease resistanc.</title>
        <authorList>
            <person name="Jiang F."/>
        </authorList>
    </citation>
    <scope>NUCLEOTIDE SEQUENCE [LARGE SCALE GENOMIC DNA]</scope>
    <source>
        <strain evidence="1">JINMINGXINNONG_FW02</strain>
        <tissue evidence="1">Leaves</tissue>
    </source>
</reference>
<sequence>MLCLQRKGLSFPFERTSVTRTSLVVSFPVFTLENEKKKKSGKLATTQAGEPENGSDLLILKIFKLFSLILFSNLLKQ</sequence>